<keyword evidence="4" id="KW-1185">Reference proteome</keyword>
<feature type="transmembrane region" description="Helical" evidence="2">
    <location>
        <begin position="12"/>
        <end position="36"/>
    </location>
</feature>
<proteinExistence type="predicted"/>
<comment type="caution">
    <text evidence="3">The sequence shown here is derived from an EMBL/GenBank/DDBJ whole genome shotgun (WGS) entry which is preliminary data.</text>
</comment>
<name>A0ABX1SHG2_9PSEU</name>
<feature type="compositionally biased region" description="Low complexity" evidence="1">
    <location>
        <begin position="129"/>
        <end position="159"/>
    </location>
</feature>
<evidence type="ECO:0000313" key="4">
    <source>
        <dbReference type="Proteomes" id="UP000820669"/>
    </source>
</evidence>
<feature type="region of interest" description="Disordered" evidence="1">
    <location>
        <begin position="114"/>
        <end position="159"/>
    </location>
</feature>
<dbReference type="EMBL" id="JAAXLA010000070">
    <property type="protein sequence ID" value="NMI01006.1"/>
    <property type="molecule type" value="Genomic_DNA"/>
</dbReference>
<feature type="transmembrane region" description="Helical" evidence="2">
    <location>
        <begin position="43"/>
        <end position="68"/>
    </location>
</feature>
<keyword evidence="2" id="KW-1133">Transmembrane helix</keyword>
<evidence type="ECO:0000256" key="2">
    <source>
        <dbReference type="SAM" id="Phobius"/>
    </source>
</evidence>
<dbReference type="RefSeq" id="WP_169384468.1">
    <property type="nucleotide sequence ID" value="NZ_JAAXLA010000070.1"/>
</dbReference>
<feature type="transmembrane region" description="Helical" evidence="2">
    <location>
        <begin position="88"/>
        <end position="104"/>
    </location>
</feature>
<organism evidence="3 4">
    <name type="scientific">Pseudonocardia acidicola</name>
    <dbReference type="NCBI Taxonomy" id="2724939"/>
    <lineage>
        <taxon>Bacteria</taxon>
        <taxon>Bacillati</taxon>
        <taxon>Actinomycetota</taxon>
        <taxon>Actinomycetes</taxon>
        <taxon>Pseudonocardiales</taxon>
        <taxon>Pseudonocardiaceae</taxon>
        <taxon>Pseudonocardia</taxon>
    </lineage>
</organism>
<evidence type="ECO:0000256" key="1">
    <source>
        <dbReference type="SAM" id="MobiDB-lite"/>
    </source>
</evidence>
<reference evidence="3 4" key="1">
    <citation type="submission" date="2020-04" db="EMBL/GenBank/DDBJ databases">
        <authorList>
            <person name="Klaysubun C."/>
            <person name="Duangmal K."/>
            <person name="Lipun K."/>
        </authorList>
    </citation>
    <scope>NUCLEOTIDE SEQUENCE [LARGE SCALE GENOMIC DNA]</scope>
    <source>
        <strain evidence="3 4">K10HN5</strain>
    </source>
</reference>
<keyword evidence="2" id="KW-0472">Membrane</keyword>
<protein>
    <submittedName>
        <fullName evidence="3">Uncharacterized protein</fullName>
    </submittedName>
</protein>
<evidence type="ECO:0000313" key="3">
    <source>
        <dbReference type="EMBL" id="NMI01006.1"/>
    </source>
</evidence>
<keyword evidence="2" id="KW-0812">Transmembrane</keyword>
<accession>A0ABX1SHG2</accession>
<sequence length="213" mass="22009">MIPTEINGLPAHVLLIHAVVVLVPLTSLLVVATAFWPTARRRLGVAVPALAVVTLVAVQLTINAGGWLIERVPITPLVLAHARLGDEMLPWAIGLAAVAIAVWGQRFLPSPCTDVDNDPTGRGVDNARAETGPPAATAPGRAHTRTLARATTAPAGRRSTPTTVIAGVTMVAALAAGIGATVQCYRVGDAGAHAVWTNSFSQQPLPRPHPPGT</sequence>
<gene>
    <name evidence="3" type="ORF">HF526_27430</name>
</gene>
<dbReference type="Proteomes" id="UP000820669">
    <property type="component" value="Unassembled WGS sequence"/>
</dbReference>